<protein>
    <recommendedName>
        <fullName evidence="3">Glucokinase</fullName>
        <ecNumber evidence="2">2.7.1.2</ecNumber>
    </recommendedName>
    <alternativeName>
        <fullName evidence="8">Glucose kinase</fullName>
    </alternativeName>
</protein>
<evidence type="ECO:0000256" key="7">
    <source>
        <dbReference type="ARBA" id="ARBA00022840"/>
    </source>
</evidence>
<comment type="caution">
    <text evidence="9">The sequence shown here is derived from an EMBL/GenBank/DDBJ whole genome shotgun (WGS) entry which is preliminary data.</text>
</comment>
<keyword evidence="10" id="KW-1185">Reference proteome</keyword>
<keyword evidence="4 9" id="KW-0808">Transferase</keyword>
<dbReference type="InterPro" id="IPR000600">
    <property type="entry name" value="ROK"/>
</dbReference>
<reference evidence="9 10" key="1">
    <citation type="submission" date="2024-03" db="EMBL/GenBank/DDBJ databases">
        <title>Mouse gut bacterial collection (mGBC) of GemPharmatech.</title>
        <authorList>
            <person name="He Y."/>
            <person name="Dong L."/>
            <person name="Wu D."/>
            <person name="Gao X."/>
            <person name="Lin Z."/>
        </authorList>
    </citation>
    <scope>NUCLEOTIDE SEQUENCE [LARGE SCALE GENOMIC DNA]</scope>
    <source>
        <strain evidence="9 10">61-15</strain>
    </source>
</reference>
<dbReference type="PANTHER" id="PTHR18964">
    <property type="entry name" value="ROK (REPRESSOR, ORF, KINASE) FAMILY"/>
    <property type="match status" value="1"/>
</dbReference>
<dbReference type="SUPFAM" id="SSF53067">
    <property type="entry name" value="Actin-like ATPase domain"/>
    <property type="match status" value="1"/>
</dbReference>
<keyword evidence="6" id="KW-0418">Kinase</keyword>
<dbReference type="EMBL" id="JBCLSH010000032">
    <property type="protein sequence ID" value="MEY8444149.1"/>
    <property type="molecule type" value="Genomic_DNA"/>
</dbReference>
<comment type="similarity">
    <text evidence="1">Belongs to the ROK (NagC/XylR) family.</text>
</comment>
<organism evidence="9 10">
    <name type="scientific">Lactococcus ileimucosae</name>
    <dbReference type="NCBI Taxonomy" id="2941329"/>
    <lineage>
        <taxon>Bacteria</taxon>
        <taxon>Bacillati</taxon>
        <taxon>Bacillota</taxon>
        <taxon>Bacilli</taxon>
        <taxon>Lactobacillales</taxon>
        <taxon>Streptococcaceae</taxon>
        <taxon>Lactococcus</taxon>
    </lineage>
</organism>
<dbReference type="NCBIfam" id="TIGR00744">
    <property type="entry name" value="ROK_glcA_fam"/>
    <property type="match status" value="1"/>
</dbReference>
<proteinExistence type="inferred from homology"/>
<keyword evidence="7" id="KW-0067">ATP-binding</keyword>
<evidence type="ECO:0000256" key="3">
    <source>
        <dbReference type="ARBA" id="ARBA00014701"/>
    </source>
</evidence>
<dbReference type="InterPro" id="IPR049874">
    <property type="entry name" value="ROK_cs"/>
</dbReference>
<keyword evidence="5" id="KW-0547">Nucleotide-binding</keyword>
<evidence type="ECO:0000256" key="6">
    <source>
        <dbReference type="ARBA" id="ARBA00022777"/>
    </source>
</evidence>
<dbReference type="CDD" id="cd24062">
    <property type="entry name" value="ASKHA_NBD_ROK_BsGLK-like"/>
    <property type="match status" value="1"/>
</dbReference>
<evidence type="ECO:0000313" key="10">
    <source>
        <dbReference type="Proteomes" id="UP001565283"/>
    </source>
</evidence>
<evidence type="ECO:0000256" key="2">
    <source>
        <dbReference type="ARBA" id="ARBA00012323"/>
    </source>
</evidence>
<gene>
    <name evidence="9" type="ORF">AALA52_07905</name>
</gene>
<dbReference type="RefSeq" id="WP_369948627.1">
    <property type="nucleotide sequence ID" value="NZ_JBCLSH010000032.1"/>
</dbReference>
<dbReference type="InterPro" id="IPR004654">
    <property type="entry name" value="ROK_glcA"/>
</dbReference>
<dbReference type="Gene3D" id="3.30.420.40">
    <property type="match status" value="2"/>
</dbReference>
<evidence type="ECO:0000256" key="1">
    <source>
        <dbReference type="ARBA" id="ARBA00006479"/>
    </source>
</evidence>
<evidence type="ECO:0000256" key="8">
    <source>
        <dbReference type="ARBA" id="ARBA00032386"/>
    </source>
</evidence>
<dbReference type="PROSITE" id="PS01125">
    <property type="entry name" value="ROK"/>
    <property type="match status" value="1"/>
</dbReference>
<dbReference type="PANTHER" id="PTHR18964:SF149">
    <property type="entry name" value="BIFUNCTIONAL UDP-N-ACETYLGLUCOSAMINE 2-EPIMERASE_N-ACETYLMANNOSAMINE KINASE"/>
    <property type="match status" value="1"/>
</dbReference>
<dbReference type="GO" id="GO:0004340">
    <property type="term" value="F:glucokinase activity"/>
    <property type="evidence" value="ECO:0007669"/>
    <property type="project" value="UniProtKB-EC"/>
</dbReference>
<dbReference type="Pfam" id="PF00480">
    <property type="entry name" value="ROK"/>
    <property type="match status" value="1"/>
</dbReference>
<evidence type="ECO:0000313" key="9">
    <source>
        <dbReference type="EMBL" id="MEY8444149.1"/>
    </source>
</evidence>
<accession>A0ABV4D568</accession>
<dbReference type="EC" id="2.7.1.2" evidence="2"/>
<sequence>MASKIIGVDLGGTSIKFGILTLEGEVQDKWAIPTNILNDGKHIVPDIIESINHRLELYNLDKSDFIGIGMGTPGTVDIEAATVRGAYNLNWEDTQEVGVPISQGVGLPFILDNDANVAALGERWVGAGENQPDVVFITLGTGVGGGIVAAGNLIHGIVGAAGEIGHIVVEPHNGFACTCGNYGCLETVTSATGIVRLARKFAEEYEGDSQIKASIDNGEEVTSKDIFIAAEAGDAFSLSVVDKFAYYLGFACANLGSTLNPAAIVIGGGVSAAGEFLRSKVEANFKKYSFPTVRESTKIKLAELGNDAGIIGAASLALKFKK</sequence>
<name>A0ABV4D568_9LACT</name>
<dbReference type="InterPro" id="IPR043129">
    <property type="entry name" value="ATPase_NBD"/>
</dbReference>
<evidence type="ECO:0000256" key="5">
    <source>
        <dbReference type="ARBA" id="ARBA00022741"/>
    </source>
</evidence>
<dbReference type="Proteomes" id="UP001565283">
    <property type="component" value="Unassembled WGS sequence"/>
</dbReference>
<evidence type="ECO:0000256" key="4">
    <source>
        <dbReference type="ARBA" id="ARBA00022679"/>
    </source>
</evidence>